<organism evidence="3 4">
    <name type="scientific">Chrysophaeum taylorii</name>
    <dbReference type="NCBI Taxonomy" id="2483200"/>
    <lineage>
        <taxon>Eukaryota</taxon>
        <taxon>Sar</taxon>
        <taxon>Stramenopiles</taxon>
        <taxon>Ochrophyta</taxon>
        <taxon>Pelagophyceae</taxon>
        <taxon>Pelagomonadales</taxon>
        <taxon>Pelagomonadaceae</taxon>
        <taxon>Chrysophaeum</taxon>
    </lineage>
</organism>
<feature type="region of interest" description="Disordered" evidence="1">
    <location>
        <begin position="19"/>
        <end position="39"/>
    </location>
</feature>
<reference evidence="3" key="1">
    <citation type="submission" date="2023-01" db="EMBL/GenBank/DDBJ databases">
        <title>Metagenome sequencing of chrysophaentin producing Chrysophaeum taylorii.</title>
        <authorList>
            <person name="Davison J."/>
            <person name="Bewley C."/>
        </authorList>
    </citation>
    <scope>NUCLEOTIDE SEQUENCE</scope>
    <source>
        <strain evidence="3">NIES-1699</strain>
    </source>
</reference>
<evidence type="ECO:0000313" key="3">
    <source>
        <dbReference type="EMBL" id="KAJ8609681.1"/>
    </source>
</evidence>
<sequence>MRLVRKGFARLTGRRHYFSSSKKARRVEEETPHLKPPSAQAIAEKGPSAAAAAAAAASVEITNHVKAATSTTATRRRRRSSERDACALPSLACLLATTSAQAALMWRDRVLWAVGLCGLFAAVARLLGADARVVVLSGVIATLCTKISPHLARAYNGLASSTPPRSLVGHRHHARR</sequence>
<proteinExistence type="predicted"/>
<dbReference type="AlphaFoldDB" id="A0AAD7XSI5"/>
<evidence type="ECO:0000256" key="1">
    <source>
        <dbReference type="SAM" id="MobiDB-lite"/>
    </source>
</evidence>
<keyword evidence="2" id="KW-0812">Transmembrane</keyword>
<comment type="caution">
    <text evidence="3">The sequence shown here is derived from an EMBL/GenBank/DDBJ whole genome shotgun (WGS) entry which is preliminary data.</text>
</comment>
<keyword evidence="4" id="KW-1185">Reference proteome</keyword>
<dbReference type="EMBL" id="JAQMWT010000135">
    <property type="protein sequence ID" value="KAJ8609681.1"/>
    <property type="molecule type" value="Genomic_DNA"/>
</dbReference>
<keyword evidence="2" id="KW-1133">Transmembrane helix</keyword>
<feature type="transmembrane region" description="Helical" evidence="2">
    <location>
        <begin position="110"/>
        <end position="128"/>
    </location>
</feature>
<dbReference type="Proteomes" id="UP001230188">
    <property type="component" value="Unassembled WGS sequence"/>
</dbReference>
<evidence type="ECO:0000256" key="2">
    <source>
        <dbReference type="SAM" id="Phobius"/>
    </source>
</evidence>
<name>A0AAD7XSI5_9STRA</name>
<feature type="transmembrane region" description="Helical" evidence="2">
    <location>
        <begin position="85"/>
        <end position="104"/>
    </location>
</feature>
<keyword evidence="2" id="KW-0472">Membrane</keyword>
<gene>
    <name evidence="3" type="ORF">CTAYLR_009379</name>
</gene>
<protein>
    <submittedName>
        <fullName evidence="3">Uncharacterized protein</fullName>
    </submittedName>
</protein>
<evidence type="ECO:0000313" key="4">
    <source>
        <dbReference type="Proteomes" id="UP001230188"/>
    </source>
</evidence>
<accession>A0AAD7XSI5</accession>